<dbReference type="InterPro" id="IPR013824">
    <property type="entry name" value="Topo_IA_cen_sub1"/>
</dbReference>
<dbReference type="InterPro" id="IPR005733">
    <property type="entry name" value="TopoI_bac-type"/>
</dbReference>
<feature type="site" description="Interaction with DNA" evidence="10">
    <location>
        <position position="90"/>
    </location>
</feature>
<feature type="domain" description="Toprim" evidence="12">
    <location>
        <begin position="60"/>
        <end position="171"/>
    </location>
</feature>
<evidence type="ECO:0000256" key="11">
    <source>
        <dbReference type="SAM" id="MobiDB-lite"/>
    </source>
</evidence>
<evidence type="ECO:0000256" key="8">
    <source>
        <dbReference type="ARBA" id="ARBA00023125"/>
    </source>
</evidence>
<keyword evidence="8 10" id="KW-0238">DNA-binding</keyword>
<dbReference type="STRING" id="479434.Sthe_0383"/>
<dbReference type="PANTHER" id="PTHR42785:SF1">
    <property type="entry name" value="DNA TOPOISOMERASE"/>
    <property type="match status" value="1"/>
</dbReference>
<dbReference type="SMART" id="SM00493">
    <property type="entry name" value="TOPRIM"/>
    <property type="match status" value="1"/>
</dbReference>
<evidence type="ECO:0000256" key="2">
    <source>
        <dbReference type="ARBA" id="ARBA00009446"/>
    </source>
</evidence>
<keyword evidence="3" id="KW-0479">Metal-binding</keyword>
<dbReference type="InterPro" id="IPR006171">
    <property type="entry name" value="TOPRIM_dom"/>
</dbReference>
<dbReference type="CDD" id="cd03363">
    <property type="entry name" value="TOPRIM_TopoIA_TopoI"/>
    <property type="match status" value="1"/>
</dbReference>
<dbReference type="GO" id="GO:0003677">
    <property type="term" value="F:DNA binding"/>
    <property type="evidence" value="ECO:0007669"/>
    <property type="project" value="UniProtKB-KW"/>
</dbReference>
<feature type="active site" description="O-(5'-phospho-DNA)-tyrosine intermediate" evidence="10">
    <location>
        <position position="362"/>
    </location>
</feature>
<keyword evidence="5" id="KW-0862">Zinc</keyword>
<evidence type="ECO:0000313" key="14">
    <source>
        <dbReference type="EMBL" id="ACZ37822.1"/>
    </source>
</evidence>
<feature type="compositionally biased region" description="Low complexity" evidence="11">
    <location>
        <begin position="36"/>
        <end position="54"/>
    </location>
</feature>
<evidence type="ECO:0000259" key="13">
    <source>
        <dbReference type="PROSITE" id="PS52039"/>
    </source>
</evidence>
<dbReference type="SUPFAM" id="SSF56712">
    <property type="entry name" value="Prokaryotic type I DNA topoisomerase"/>
    <property type="match status" value="1"/>
</dbReference>
<dbReference type="Gene3D" id="3.30.65.10">
    <property type="entry name" value="Bacterial Topoisomerase I, domain 1"/>
    <property type="match status" value="2"/>
</dbReference>
<dbReference type="RefSeq" id="WP_012870869.1">
    <property type="nucleotide sequence ID" value="NC_013523.1"/>
</dbReference>
<keyword evidence="9 10" id="KW-0413">Isomerase</keyword>
<feature type="region of interest" description="Disordered" evidence="11">
    <location>
        <begin position="1"/>
        <end position="61"/>
    </location>
</feature>
<dbReference type="InterPro" id="IPR003602">
    <property type="entry name" value="Topo_IA_DNA-bd_dom"/>
</dbReference>
<accession>D1C7I9</accession>
<evidence type="ECO:0000256" key="9">
    <source>
        <dbReference type="ARBA" id="ARBA00023235"/>
    </source>
</evidence>
<evidence type="ECO:0000256" key="5">
    <source>
        <dbReference type="ARBA" id="ARBA00022833"/>
    </source>
</evidence>
<dbReference type="Pfam" id="PF01396">
    <property type="entry name" value="Zn_ribbon_Top1"/>
    <property type="match status" value="3"/>
</dbReference>
<dbReference type="EC" id="5.6.2.1" evidence="10"/>
<keyword evidence="6" id="KW-0460">Magnesium</keyword>
<feature type="site" description="Interaction with DNA" evidence="10">
    <location>
        <position position="566"/>
    </location>
</feature>
<evidence type="ECO:0000256" key="3">
    <source>
        <dbReference type="ARBA" id="ARBA00022723"/>
    </source>
</evidence>
<keyword evidence="15" id="KW-1185">Reference proteome</keyword>
<dbReference type="Proteomes" id="UP000002027">
    <property type="component" value="Chromosome 1"/>
</dbReference>
<dbReference type="Gene3D" id="2.70.20.10">
    <property type="entry name" value="Topoisomerase I, domain 3"/>
    <property type="match status" value="1"/>
</dbReference>
<dbReference type="OrthoDB" id="9804262at2"/>
<dbReference type="FunCoup" id="D1C7I9">
    <property type="interactions" value="328"/>
</dbReference>
<dbReference type="InterPro" id="IPR013497">
    <property type="entry name" value="Topo_IA_cen"/>
</dbReference>
<feature type="site" description="Interaction with DNA" evidence="10">
    <location>
        <position position="197"/>
    </location>
</feature>
<dbReference type="PANTHER" id="PTHR42785">
    <property type="entry name" value="DNA TOPOISOMERASE, TYPE IA, CORE"/>
    <property type="match status" value="1"/>
</dbReference>
<name>D1C7I9_SPHTD</name>
<gene>
    <name evidence="10" type="primary">topA</name>
    <name evidence="14" type="ordered locus">Sthe_0383</name>
</gene>
<evidence type="ECO:0000256" key="1">
    <source>
        <dbReference type="ARBA" id="ARBA00000213"/>
    </source>
</evidence>
<dbReference type="PROSITE" id="PS00396">
    <property type="entry name" value="TOPO_IA_1"/>
    <property type="match status" value="1"/>
</dbReference>
<dbReference type="HOGENOM" id="CLU_002929_4_3_0"/>
<dbReference type="InterPro" id="IPR013825">
    <property type="entry name" value="Topo_IA_cen_sub2"/>
</dbReference>
<dbReference type="InterPro" id="IPR034149">
    <property type="entry name" value="TOPRIM_TopoI"/>
</dbReference>
<feature type="site" description="Interaction with DNA" evidence="10">
    <location>
        <position position="364"/>
    </location>
</feature>
<feature type="region of interest" description="Interaction with DNA" evidence="10">
    <location>
        <begin position="220"/>
        <end position="225"/>
    </location>
</feature>
<reference evidence="14 15" key="2">
    <citation type="journal article" date="2010" name="Stand. Genomic Sci.">
        <title>Complete genome sequence of Desulfohalobium retbaense type strain (HR(100)).</title>
        <authorList>
            <person name="Spring S."/>
            <person name="Nolan M."/>
            <person name="Lapidus A."/>
            <person name="Glavina Del Rio T."/>
            <person name="Copeland A."/>
            <person name="Tice H."/>
            <person name="Cheng J.F."/>
            <person name="Lucas S."/>
            <person name="Land M."/>
            <person name="Chen F."/>
            <person name="Bruce D."/>
            <person name="Goodwin L."/>
            <person name="Pitluck S."/>
            <person name="Ivanova N."/>
            <person name="Mavromatis K."/>
            <person name="Mikhailova N."/>
            <person name="Pati A."/>
            <person name="Chen A."/>
            <person name="Palaniappan K."/>
            <person name="Hauser L."/>
            <person name="Chang Y.J."/>
            <person name="Jeffries C.D."/>
            <person name="Munk C."/>
            <person name="Kiss H."/>
            <person name="Chain P."/>
            <person name="Han C."/>
            <person name="Brettin T."/>
            <person name="Detter J.C."/>
            <person name="Schuler E."/>
            <person name="Goker M."/>
            <person name="Rohde M."/>
            <person name="Bristow J."/>
            <person name="Eisen J.A."/>
            <person name="Markowitz V."/>
            <person name="Hugenholtz P."/>
            <person name="Kyrpides N.C."/>
            <person name="Klenk H.P."/>
        </authorList>
    </citation>
    <scope>NUCLEOTIDE SEQUENCE [LARGE SCALE GENOMIC DNA]</scope>
    <source>
        <strain evidence="15">ATCC 49802 / DSM 20745 / S 6022</strain>
    </source>
</reference>
<dbReference type="PROSITE" id="PS50880">
    <property type="entry name" value="TOPRIM"/>
    <property type="match status" value="1"/>
</dbReference>
<dbReference type="PROSITE" id="PS52039">
    <property type="entry name" value="TOPO_IA_2"/>
    <property type="match status" value="1"/>
</dbReference>
<dbReference type="InterPro" id="IPR013826">
    <property type="entry name" value="Topo_IA_cen_sub3"/>
</dbReference>
<evidence type="ECO:0000313" key="15">
    <source>
        <dbReference type="Proteomes" id="UP000002027"/>
    </source>
</evidence>
<dbReference type="InterPro" id="IPR003601">
    <property type="entry name" value="Topo_IA_2"/>
</dbReference>
<evidence type="ECO:0000259" key="12">
    <source>
        <dbReference type="PROSITE" id="PS50880"/>
    </source>
</evidence>
<keyword evidence="4" id="KW-0863">Zinc-finger</keyword>
<feature type="domain" description="Topo IA-type catalytic" evidence="13">
    <location>
        <begin position="186"/>
        <end position="634"/>
    </location>
</feature>
<dbReference type="SMART" id="SM00437">
    <property type="entry name" value="TOP1Ac"/>
    <property type="match status" value="1"/>
</dbReference>
<dbReference type="InterPro" id="IPR028612">
    <property type="entry name" value="Topoisom_1_IA"/>
</dbReference>
<dbReference type="EMBL" id="CP001823">
    <property type="protein sequence ID" value="ACZ37822.1"/>
    <property type="molecule type" value="Genomic_DNA"/>
</dbReference>
<evidence type="ECO:0000256" key="6">
    <source>
        <dbReference type="ARBA" id="ARBA00022842"/>
    </source>
</evidence>
<feature type="site" description="Interaction with DNA" evidence="10">
    <location>
        <position position="205"/>
    </location>
</feature>
<dbReference type="InParanoid" id="D1C7I9"/>
<dbReference type="InterPro" id="IPR000380">
    <property type="entry name" value="Topo_IA"/>
</dbReference>
<comment type="function">
    <text evidence="10">Releases the supercoiling and torsional tension of DNA, which is introduced during the DNA replication and transcription, by transiently cleaving and rejoining one strand of the DNA duplex. Introduces a single-strand break via transesterification at a target site in duplex DNA. The scissile phosphodiester is attacked by the catalytic tyrosine of the enzyme, resulting in the formation of a DNA-(5'-phosphotyrosyl)-enzyme intermediate and the expulsion of a 3'-OH DNA strand. The free DNA strand then undergoes passage around the unbroken strand, thus removing DNA supercoils. Finally, in the religation step, the DNA 3'-OH attacks the covalent intermediate to expel the active-site tyrosine and restore the DNA phosphodiester backbone.</text>
</comment>
<evidence type="ECO:0000256" key="4">
    <source>
        <dbReference type="ARBA" id="ARBA00022771"/>
    </source>
</evidence>
<dbReference type="GO" id="GO:0005694">
    <property type="term" value="C:chromosome"/>
    <property type="evidence" value="ECO:0007669"/>
    <property type="project" value="InterPro"/>
</dbReference>
<reference evidence="15" key="1">
    <citation type="submission" date="2009-11" db="EMBL/GenBank/DDBJ databases">
        <title>The complete chromosome 1 of Sphaerobacter thermophilus DSM 20745.</title>
        <authorList>
            <person name="Lucas S."/>
            <person name="Copeland A."/>
            <person name="Lapidus A."/>
            <person name="Glavina del Rio T."/>
            <person name="Dalin E."/>
            <person name="Tice H."/>
            <person name="Bruce D."/>
            <person name="Goodwin L."/>
            <person name="Pitluck S."/>
            <person name="Kyrpides N."/>
            <person name="Mavromatis K."/>
            <person name="Ivanova N."/>
            <person name="Mikhailova N."/>
            <person name="LaButti K.M."/>
            <person name="Clum A."/>
            <person name="Sun H.I."/>
            <person name="Brettin T."/>
            <person name="Detter J.C."/>
            <person name="Han C."/>
            <person name="Larimer F."/>
            <person name="Land M."/>
            <person name="Hauser L."/>
            <person name="Markowitz V."/>
            <person name="Cheng J.F."/>
            <person name="Hugenholtz P."/>
            <person name="Woyke T."/>
            <person name="Wu D."/>
            <person name="Steenblock K."/>
            <person name="Schneider S."/>
            <person name="Pukall R."/>
            <person name="Goeker M."/>
            <person name="Klenk H.P."/>
            <person name="Eisen J.A."/>
        </authorList>
    </citation>
    <scope>NUCLEOTIDE SEQUENCE [LARGE SCALE GENOMIC DNA]</scope>
    <source>
        <strain evidence="15">ATCC 49802 / DSM 20745 / S 6022</strain>
    </source>
</reference>
<sequence length="769" mass="85991">MAEEAKRKRTTTSTEDEQTTATRRTTRRTAAKSDGTTSTRSRATKSTRTTKTTKQASGNGTLVIVESPAKARNIGRILGRGYTVKASMGHVRDLPKSKLGVETDRDFAPVYLIPRDKSKVVKELRADVKEAREILLATDPDREGEAIAWHLVEATDPGDKPVRRIVFHEITPEAIREALRNPRGIDMRLVEAQQARRILDRLVGYEISPLLWRKVKRGLSAGRVQSVALRLVVEREREIQNFVPQEYWTLDAELAKREAVNGRKPKPFVASLSRVNGQKPDLKDEASTMAIVRALDGAEFQVVKVEVKETQRRPAPPFTTSTLQQEASRKLNMPVRRTMQIAQELYEGIDLGDAGTVGLITYMRTDSTNVAASAQARAREVIAERYGPEFLPDRPPVYTRKAKGAQEAHEAIRPTDPARDPESIKAFLGGASSPRYKLYRLIWQRFIASQTRNAVFDSTAVDIDAGPPGGPKPYRFRATGSVIKFPGFLAIYREGRDDDTVDEIDREALPPLTEGEVLDLVRLLPEQHFTQPPPRFTEATLVKALEELGIGRPSTYAPTIATLQARNYVTVEQRRLYPTELGTVVNDLLVQHFPDIVDVNFTSKLEDELDQIASGEQSWVPMVRAFYGPFHETVERAEKEIGRVKVADEPTDEVCEKCGRPMVIKLGRYGRFLACSGFPECRNARPLLQKIGVTCPQCGEGDIVQRRTKKGRVFYGCSRYPDCNFSSWEKPTGEPCPQCGGVLVETRGGTVRCSTQGCQYRATRLERTA</sequence>
<dbReference type="GO" id="GO:0006265">
    <property type="term" value="P:DNA topological change"/>
    <property type="evidence" value="ECO:0007669"/>
    <property type="project" value="UniProtKB-UniRule"/>
</dbReference>
<dbReference type="AlphaFoldDB" id="D1C7I9"/>
<dbReference type="eggNOG" id="COG0550">
    <property type="taxonomic scope" value="Bacteria"/>
</dbReference>
<dbReference type="Pfam" id="PF01131">
    <property type="entry name" value="Topoisom_bac"/>
    <property type="match status" value="1"/>
</dbReference>
<dbReference type="NCBIfam" id="TIGR01051">
    <property type="entry name" value="topA_bact"/>
    <property type="match status" value="1"/>
</dbReference>
<dbReference type="GO" id="GO:0008270">
    <property type="term" value="F:zinc ion binding"/>
    <property type="evidence" value="ECO:0007669"/>
    <property type="project" value="UniProtKB-KW"/>
</dbReference>
<comment type="catalytic activity">
    <reaction evidence="1 10">
        <text>ATP-independent breakage of single-stranded DNA, followed by passage and rejoining.</text>
        <dbReference type="EC" id="5.6.2.1"/>
    </reaction>
</comment>
<feature type="site" description="Interaction with DNA" evidence="10">
    <location>
        <position position="212"/>
    </location>
</feature>
<evidence type="ECO:0000256" key="10">
    <source>
        <dbReference type="HAMAP-Rule" id="MF_00952"/>
    </source>
</evidence>
<dbReference type="InterPro" id="IPR023405">
    <property type="entry name" value="Topo_IA_core_domain"/>
</dbReference>
<dbReference type="Pfam" id="PF01751">
    <property type="entry name" value="Toprim"/>
    <property type="match status" value="1"/>
</dbReference>
<protein>
    <recommendedName>
        <fullName evidence="10">DNA topoisomerase 1</fullName>
        <ecNumber evidence="10">5.6.2.1</ecNumber>
    </recommendedName>
    <alternativeName>
        <fullName evidence="10">DNA topoisomerase I</fullName>
    </alternativeName>
</protein>
<feature type="site" description="Interaction with DNA" evidence="10">
    <location>
        <position position="196"/>
    </location>
</feature>
<dbReference type="InterPro" id="IPR013498">
    <property type="entry name" value="Topo_IA_Znf"/>
</dbReference>
<dbReference type="PRINTS" id="PR00417">
    <property type="entry name" value="PRTPISMRASEI"/>
</dbReference>
<comment type="subunit">
    <text evidence="10">Monomer.</text>
</comment>
<dbReference type="InterPro" id="IPR023406">
    <property type="entry name" value="Topo_IA_AS"/>
</dbReference>
<dbReference type="Gene3D" id="3.40.50.140">
    <property type="match status" value="1"/>
</dbReference>
<evidence type="ECO:0000256" key="7">
    <source>
        <dbReference type="ARBA" id="ARBA00023029"/>
    </source>
</evidence>
<proteinExistence type="inferred from homology"/>
<dbReference type="Gene3D" id="1.10.290.10">
    <property type="entry name" value="Topoisomerase I, domain 4"/>
    <property type="match status" value="1"/>
</dbReference>
<dbReference type="GO" id="GO:0003917">
    <property type="term" value="F:DNA topoisomerase type I (single strand cut, ATP-independent) activity"/>
    <property type="evidence" value="ECO:0007669"/>
    <property type="project" value="UniProtKB-UniRule"/>
</dbReference>
<feature type="site" description="Interaction with DNA" evidence="10">
    <location>
        <position position="200"/>
    </location>
</feature>
<organism evidence="14 15">
    <name type="scientific">Sphaerobacter thermophilus (strain ATCC 49802 / DSM 20745 / KCCM 41009 / NCIMB 13125 / S 6022)</name>
    <dbReference type="NCBI Taxonomy" id="479434"/>
    <lineage>
        <taxon>Bacteria</taxon>
        <taxon>Pseudomonadati</taxon>
        <taxon>Thermomicrobiota</taxon>
        <taxon>Thermomicrobia</taxon>
        <taxon>Sphaerobacterales</taxon>
        <taxon>Sphaerobacterineae</taxon>
        <taxon>Sphaerobacteraceae</taxon>
        <taxon>Sphaerobacter</taxon>
    </lineage>
</organism>
<keyword evidence="7 10" id="KW-0799">Topoisomerase</keyword>
<dbReference type="KEGG" id="sti:Sthe_0383"/>
<dbReference type="SMART" id="SM00436">
    <property type="entry name" value="TOP1Bc"/>
    <property type="match status" value="1"/>
</dbReference>
<dbReference type="HAMAP" id="MF_00952">
    <property type="entry name" value="Topoisom_1_prok"/>
    <property type="match status" value="1"/>
</dbReference>
<dbReference type="Gene3D" id="1.10.460.10">
    <property type="entry name" value="Topoisomerase I, domain 2"/>
    <property type="match status" value="1"/>
</dbReference>
<dbReference type="CDD" id="cd00186">
    <property type="entry name" value="TOP1Ac"/>
    <property type="match status" value="1"/>
</dbReference>
<dbReference type="SUPFAM" id="SSF57783">
    <property type="entry name" value="Zinc beta-ribbon"/>
    <property type="match status" value="1"/>
</dbReference>
<comment type="similarity">
    <text evidence="2 10">Belongs to the type IA topoisomerase family.</text>
</comment>